<proteinExistence type="predicted"/>
<dbReference type="Pfam" id="PF11898">
    <property type="entry name" value="DUF3418"/>
    <property type="match status" value="1"/>
</dbReference>
<evidence type="ECO:0000259" key="5">
    <source>
        <dbReference type="PROSITE" id="PS51192"/>
    </source>
</evidence>
<dbReference type="Pfam" id="PF07717">
    <property type="entry name" value="OB_NTP_bind"/>
    <property type="match status" value="1"/>
</dbReference>
<dbReference type="InterPro" id="IPR048333">
    <property type="entry name" value="HA2_WH"/>
</dbReference>
<dbReference type="InterPro" id="IPR024590">
    <property type="entry name" value="HrpA_C"/>
</dbReference>
<dbReference type="Pfam" id="PF00270">
    <property type="entry name" value="DEAD"/>
    <property type="match status" value="1"/>
</dbReference>
<dbReference type="InterPro" id="IPR027417">
    <property type="entry name" value="P-loop_NTPase"/>
</dbReference>
<dbReference type="GO" id="GO:0016787">
    <property type="term" value="F:hydrolase activity"/>
    <property type="evidence" value="ECO:0007669"/>
    <property type="project" value="UniProtKB-KW"/>
</dbReference>
<comment type="caution">
    <text evidence="7">The sequence shown here is derived from an EMBL/GenBank/DDBJ whole genome shotgun (WGS) entry which is preliminary data.</text>
</comment>
<protein>
    <submittedName>
        <fullName evidence="7">ATP-dependent helicase HrpA</fullName>
        <ecNumber evidence="7">3.6.4.13</ecNumber>
    </submittedName>
</protein>
<dbReference type="EMBL" id="JAATIZ010000005">
    <property type="protein sequence ID" value="NJB66093.1"/>
    <property type="molecule type" value="Genomic_DNA"/>
</dbReference>
<dbReference type="PANTHER" id="PTHR18934:SF99">
    <property type="entry name" value="ATP-DEPENDENT RNA HELICASE DHX37-RELATED"/>
    <property type="match status" value="1"/>
</dbReference>
<dbReference type="SMART" id="SM00382">
    <property type="entry name" value="AAA"/>
    <property type="match status" value="1"/>
</dbReference>
<dbReference type="Proteomes" id="UP000783934">
    <property type="component" value="Unassembled WGS sequence"/>
</dbReference>
<accession>A0ABX0WTJ4</accession>
<keyword evidence="4" id="KW-0067">ATP-binding</keyword>
<evidence type="ECO:0000256" key="2">
    <source>
        <dbReference type="ARBA" id="ARBA00022801"/>
    </source>
</evidence>
<keyword evidence="8" id="KW-1185">Reference proteome</keyword>
<dbReference type="PROSITE" id="PS51194">
    <property type="entry name" value="HELICASE_CTER"/>
    <property type="match status" value="1"/>
</dbReference>
<dbReference type="Pfam" id="PF21010">
    <property type="entry name" value="HA2_C"/>
    <property type="match status" value="1"/>
</dbReference>
<dbReference type="RefSeq" id="WP_167662009.1">
    <property type="nucleotide sequence ID" value="NZ_BMCQ01000007.1"/>
</dbReference>
<dbReference type="InterPro" id="IPR003593">
    <property type="entry name" value="AAA+_ATPase"/>
</dbReference>
<evidence type="ECO:0000313" key="8">
    <source>
        <dbReference type="Proteomes" id="UP000783934"/>
    </source>
</evidence>
<dbReference type="InterPro" id="IPR014001">
    <property type="entry name" value="Helicase_ATP-bd"/>
</dbReference>
<dbReference type="SMART" id="SM00847">
    <property type="entry name" value="HA2"/>
    <property type="match status" value="1"/>
</dbReference>
<evidence type="ECO:0000259" key="6">
    <source>
        <dbReference type="PROSITE" id="PS51194"/>
    </source>
</evidence>
<dbReference type="InterPro" id="IPR007502">
    <property type="entry name" value="Helicase-assoc_dom"/>
</dbReference>
<keyword evidence="3 7" id="KW-0347">Helicase</keyword>
<keyword evidence="2 7" id="KW-0378">Hydrolase</keyword>
<dbReference type="Pfam" id="PF04408">
    <property type="entry name" value="WHD_HA2"/>
    <property type="match status" value="1"/>
</dbReference>
<evidence type="ECO:0000256" key="3">
    <source>
        <dbReference type="ARBA" id="ARBA00022806"/>
    </source>
</evidence>
<dbReference type="SMART" id="SM00487">
    <property type="entry name" value="DEXDc"/>
    <property type="match status" value="1"/>
</dbReference>
<dbReference type="PANTHER" id="PTHR18934">
    <property type="entry name" value="ATP-DEPENDENT RNA HELICASE"/>
    <property type="match status" value="1"/>
</dbReference>
<dbReference type="SUPFAM" id="SSF52540">
    <property type="entry name" value="P-loop containing nucleoside triphosphate hydrolases"/>
    <property type="match status" value="1"/>
</dbReference>
<dbReference type="Pfam" id="PF00271">
    <property type="entry name" value="Helicase_C"/>
    <property type="match status" value="1"/>
</dbReference>
<feature type="domain" description="Helicase ATP-binding" evidence="5">
    <location>
        <begin position="33"/>
        <end position="196"/>
    </location>
</feature>
<gene>
    <name evidence="7" type="ORF">GGR41_002355</name>
</gene>
<dbReference type="SMART" id="SM00490">
    <property type="entry name" value="HELICc"/>
    <property type="match status" value="1"/>
</dbReference>
<dbReference type="CDD" id="cd18791">
    <property type="entry name" value="SF2_C_RHA"/>
    <property type="match status" value="1"/>
</dbReference>
<reference evidence="7 8" key="1">
    <citation type="submission" date="2020-03" db="EMBL/GenBank/DDBJ databases">
        <title>Genomic Encyclopedia of Type Strains, Phase IV (KMG-IV): sequencing the most valuable type-strain genomes for metagenomic binning, comparative biology and taxonomic classification.</title>
        <authorList>
            <person name="Goeker M."/>
        </authorList>
    </citation>
    <scope>NUCLEOTIDE SEQUENCE [LARGE SCALE GENOMIC DNA]</scope>
    <source>
        <strain evidence="7 8">DSM 26613</strain>
    </source>
</reference>
<dbReference type="GO" id="GO:0003724">
    <property type="term" value="F:RNA helicase activity"/>
    <property type="evidence" value="ECO:0007669"/>
    <property type="project" value="UniProtKB-EC"/>
</dbReference>
<dbReference type="InterPro" id="IPR010222">
    <property type="entry name" value="RNA_helicase_HrpA"/>
</dbReference>
<sequence length="1261" mass="145128">MHKTLEQSTEPFPFPDILYPEDLPVSARRNEIAEAIQNHQVVIVSGETGSGKTTQLPKICLELGRGRKKMIGHTQPRRIAATSVAYRIAEELKTEIGEWVGYQIRFTDKTSPHSAIKLMTDGILLAETQRDPLLRAYDTIIIDEAHERSLNIDFLLGFLRQLIDKRSDLKIIITSATIDAKQFSEHFAVGGKPAPIIEVSGRLYPVEIRYRPILTDKANEHGDKKTETEERDLNDGILDAVHECQRMGSGDILVFLPGEREIREAADALRKQNLIGTDILPLYARLSHAEQSRIFRPQGNARRVVLATNVAETSLTVPGIRYVIDSGLARVKRYSWRNKVEQLRIEPISQASASQRAGRCGRVGPGVCIRLYDEADFSQRPPFTDPEILRSSLASVILRMKALRLNEVEDFPFVDAPSGRAIADGYQLLQEIGAIDDQRTLTAIGKEVSRLPVDPRIARMILAARDQQCLNEMLIIASALSVQDPRERPLESRDVVERAHQVFVEAQSEFLSYLKMWQWYGDQVKSRLSHRKLAATLKERFLSPMRFREWREVHKQLLTLVREQKWRLNETEATYEQVHLCLLTGLLGNIGHKTEDSHVYQGTRDIRFYLHPGSTLGKKAGRWVLAAELVETTRLYARCVARIEPGWIERVGEHLLKRTWSDARWEKKAGRVVANEKATLYGLTIYSGRRVHYGRINPVEAREIFIRDALVGLDIQSHLPFIKHNQQQIEAIERLEHRARRPDILVDDALIYAFYDRLLPADMYQTATLERWYKKLSPTKAKELELHRDQLMQHEAAGVTTDVFPRSIEWKGVKLKADYHFEPGSVRDGLTVTVPLFHLNQIDAERAEWLVPGMLKEKVQHLLRSLPQRLRRSCVPIPDYAEAFHARWFDRAHAPSKSLIDALIDDVWQQKRVRLQPSDFKLENVPPHLLMNFKVIDEHGRMLSGGRNLDKLKTEHGKAAQESFQEVAVKDKSVAKALDHDRITGWSFGKLPEILEIRRKGQAVVGYPALVDQGEYCELDVFDDQHVALKQHKLGLRRLFRLALRETVRYQEKNIPDLTRMAMLYMNLGTQDDLRQQIIDAAIDQTCLMEPWPTNEQEFEQRVVDARQRLGLVAQEIAKQAYVILQAWAELTRKLAGFKAHTQAYEDIQAQHTRLIHKWFIRDTDPQQLVHLPRYLKAAQVRLDKLRTDPSRDQRLLGEVLPWQTKFLRAKIALKGADDTQLERFAWMLEELRVSLFAQELRTPMPISVKRLERAWHAMQY</sequence>
<evidence type="ECO:0000256" key="4">
    <source>
        <dbReference type="ARBA" id="ARBA00022840"/>
    </source>
</evidence>
<dbReference type="InterPro" id="IPR011709">
    <property type="entry name" value="DEAD-box_helicase_OB_fold"/>
</dbReference>
<dbReference type="EC" id="3.6.4.13" evidence="7"/>
<dbReference type="InterPro" id="IPR001650">
    <property type="entry name" value="Helicase_C-like"/>
</dbReference>
<name>A0ABX0WTJ4_9BURK</name>
<dbReference type="Gene3D" id="3.40.50.300">
    <property type="entry name" value="P-loop containing nucleotide triphosphate hydrolases"/>
    <property type="match status" value="2"/>
</dbReference>
<dbReference type="NCBIfam" id="TIGR01967">
    <property type="entry name" value="DEAH_box_HrpA"/>
    <property type="match status" value="1"/>
</dbReference>
<dbReference type="InterPro" id="IPR011545">
    <property type="entry name" value="DEAD/DEAH_box_helicase_dom"/>
</dbReference>
<evidence type="ECO:0000313" key="7">
    <source>
        <dbReference type="EMBL" id="NJB66093.1"/>
    </source>
</evidence>
<dbReference type="Gene3D" id="1.20.120.1080">
    <property type="match status" value="1"/>
</dbReference>
<dbReference type="PROSITE" id="PS51192">
    <property type="entry name" value="HELICASE_ATP_BIND_1"/>
    <property type="match status" value="1"/>
</dbReference>
<feature type="domain" description="Helicase C-terminal" evidence="6">
    <location>
        <begin position="236"/>
        <end position="404"/>
    </location>
</feature>
<organism evidence="7 8">
    <name type="scientific">Paenalcaligenes hominis</name>
    <dbReference type="NCBI Taxonomy" id="643674"/>
    <lineage>
        <taxon>Bacteria</taxon>
        <taxon>Pseudomonadati</taxon>
        <taxon>Pseudomonadota</taxon>
        <taxon>Betaproteobacteria</taxon>
        <taxon>Burkholderiales</taxon>
        <taxon>Alcaligenaceae</taxon>
        <taxon>Paenalcaligenes</taxon>
    </lineage>
</organism>
<evidence type="ECO:0000256" key="1">
    <source>
        <dbReference type="ARBA" id="ARBA00022741"/>
    </source>
</evidence>
<keyword evidence="1" id="KW-0547">Nucleotide-binding</keyword>